<dbReference type="PRINTS" id="PR00983">
    <property type="entry name" value="TRNASYNTHCYS"/>
</dbReference>
<dbReference type="InterPro" id="IPR024909">
    <property type="entry name" value="Cys-tRNA/MSH_ligase"/>
</dbReference>
<sequence length="377" mass="39493">MAPGGPSHRWGPLVSPSLRLAGAPLPLVGRARAYVCGITPYDTTHLGHAATFVWADVAARVLRRVGVEVVSCRNVTDVDDVLDAAAERAGARFDSFAAVGQFRFDRDMAALGVRAPTHEPRAHNHVDGVVALASALVERGAAYERDGAVLFRAGQIEAPEAPADPDETSSEAPWPAADHPDDALVWRPATPGEAAWPSPWGDGRPGWHAECAAMALTVLGPAVDLHIGGADLRHPHHTHQAAMAEALTGVRPFARARLHVGTVRVDGQKMAKSAGNLLLVGELLETHPAAAVRLLLLDRPWARAWDVERGALDAAAARLERLYGAAARHDVGAFDGAAAGAVMERLLDDLDVPGALAIAEDSGGDAARTALAVLGLS</sequence>
<keyword evidence="8" id="KW-1185">Reference proteome</keyword>
<dbReference type="GO" id="GO:0005829">
    <property type="term" value="C:cytosol"/>
    <property type="evidence" value="ECO:0007669"/>
    <property type="project" value="TreeGrafter"/>
</dbReference>
<comment type="subunit">
    <text evidence="1">Monomer.</text>
</comment>
<dbReference type="SUPFAM" id="SSF52374">
    <property type="entry name" value="Nucleotidylyl transferase"/>
    <property type="match status" value="1"/>
</dbReference>
<dbReference type="AlphaFoldDB" id="A0A2U1FQH6"/>
<dbReference type="Pfam" id="PF01406">
    <property type="entry name" value="tRNA-synt_1e"/>
    <property type="match status" value="1"/>
</dbReference>
<accession>A0A2U1FQH6</accession>
<evidence type="ECO:0000256" key="3">
    <source>
        <dbReference type="ARBA" id="ARBA00022741"/>
    </source>
</evidence>
<dbReference type="InterPro" id="IPR032678">
    <property type="entry name" value="tRNA-synt_1_cat_dom"/>
</dbReference>
<proteinExistence type="predicted"/>
<dbReference type="GO" id="GO:0006423">
    <property type="term" value="P:cysteinyl-tRNA aminoacylation"/>
    <property type="evidence" value="ECO:0007669"/>
    <property type="project" value="TreeGrafter"/>
</dbReference>
<evidence type="ECO:0000313" key="8">
    <source>
        <dbReference type="Proteomes" id="UP000245639"/>
    </source>
</evidence>
<keyword evidence="3" id="KW-0547">Nucleotide-binding</keyword>
<organism evidence="7 8">
    <name type="scientific">Actinomycetospora cinnamomea</name>
    <dbReference type="NCBI Taxonomy" id="663609"/>
    <lineage>
        <taxon>Bacteria</taxon>
        <taxon>Bacillati</taxon>
        <taxon>Actinomycetota</taxon>
        <taxon>Actinomycetes</taxon>
        <taxon>Pseudonocardiales</taxon>
        <taxon>Pseudonocardiaceae</taxon>
        <taxon>Actinomycetospora</taxon>
    </lineage>
</organism>
<dbReference type="EMBL" id="QEKW01000001">
    <property type="protein sequence ID" value="PVZ14445.1"/>
    <property type="molecule type" value="Genomic_DNA"/>
</dbReference>
<evidence type="ECO:0000313" key="7">
    <source>
        <dbReference type="EMBL" id="PVZ14445.1"/>
    </source>
</evidence>
<dbReference type="Proteomes" id="UP000245639">
    <property type="component" value="Unassembled WGS sequence"/>
</dbReference>
<dbReference type="GO" id="GO:0005524">
    <property type="term" value="F:ATP binding"/>
    <property type="evidence" value="ECO:0007669"/>
    <property type="project" value="UniProtKB-KW"/>
</dbReference>
<dbReference type="PANTHER" id="PTHR10890:SF3">
    <property type="entry name" value="CYSTEINE--TRNA LIGASE, CYTOPLASMIC"/>
    <property type="match status" value="1"/>
</dbReference>
<dbReference type="PANTHER" id="PTHR10890">
    <property type="entry name" value="CYSTEINYL-TRNA SYNTHETASE"/>
    <property type="match status" value="1"/>
</dbReference>
<feature type="domain" description="tRNA synthetases class I catalytic" evidence="6">
    <location>
        <begin position="30"/>
        <end position="315"/>
    </location>
</feature>
<dbReference type="InterPro" id="IPR014729">
    <property type="entry name" value="Rossmann-like_a/b/a_fold"/>
</dbReference>
<gene>
    <name evidence="7" type="ORF">C8D89_101310</name>
</gene>
<keyword evidence="4" id="KW-0067">ATP-binding</keyword>
<feature type="region of interest" description="Disordered" evidence="5">
    <location>
        <begin position="160"/>
        <end position="179"/>
    </location>
</feature>
<dbReference type="GO" id="GO:0004817">
    <property type="term" value="F:cysteine-tRNA ligase activity"/>
    <property type="evidence" value="ECO:0007669"/>
    <property type="project" value="TreeGrafter"/>
</dbReference>
<protein>
    <submittedName>
        <fullName evidence="7">Cysteinyl-tRNA synthetase</fullName>
    </submittedName>
</protein>
<keyword evidence="7" id="KW-0030">Aminoacyl-tRNA synthetase</keyword>
<evidence type="ECO:0000256" key="4">
    <source>
        <dbReference type="ARBA" id="ARBA00022840"/>
    </source>
</evidence>
<evidence type="ECO:0000259" key="6">
    <source>
        <dbReference type="Pfam" id="PF01406"/>
    </source>
</evidence>
<dbReference type="Gene3D" id="3.40.50.620">
    <property type="entry name" value="HUPs"/>
    <property type="match status" value="1"/>
</dbReference>
<name>A0A2U1FQH6_9PSEU</name>
<reference evidence="7 8" key="1">
    <citation type="submission" date="2018-04" db="EMBL/GenBank/DDBJ databases">
        <title>Genomic Encyclopedia of Type Strains, Phase IV (KMG-IV): sequencing the most valuable type-strain genomes for metagenomic binning, comparative biology and taxonomic classification.</title>
        <authorList>
            <person name="Goeker M."/>
        </authorList>
    </citation>
    <scope>NUCLEOTIDE SEQUENCE [LARGE SCALE GENOMIC DNA]</scope>
    <source>
        <strain evidence="7 8">DSM 45771</strain>
    </source>
</reference>
<comment type="caution">
    <text evidence="7">The sequence shown here is derived from an EMBL/GenBank/DDBJ whole genome shotgun (WGS) entry which is preliminary data.</text>
</comment>
<keyword evidence="2" id="KW-0436">Ligase</keyword>
<evidence type="ECO:0000256" key="1">
    <source>
        <dbReference type="ARBA" id="ARBA00011245"/>
    </source>
</evidence>
<evidence type="ECO:0000256" key="5">
    <source>
        <dbReference type="SAM" id="MobiDB-lite"/>
    </source>
</evidence>
<evidence type="ECO:0000256" key="2">
    <source>
        <dbReference type="ARBA" id="ARBA00022598"/>
    </source>
</evidence>